<gene>
    <name evidence="3" type="ORF">POM88_018581</name>
</gene>
<feature type="region of interest" description="Disordered" evidence="1">
    <location>
        <begin position="27"/>
        <end position="70"/>
    </location>
</feature>
<protein>
    <recommendedName>
        <fullName evidence="2">MULE transposase domain-containing protein</fullName>
    </recommendedName>
</protein>
<dbReference type="EMBL" id="JAUIZM010000004">
    <property type="protein sequence ID" value="KAK1390403.1"/>
    <property type="molecule type" value="Genomic_DNA"/>
</dbReference>
<feature type="domain" description="MULE transposase" evidence="2">
    <location>
        <begin position="74"/>
        <end position="112"/>
    </location>
</feature>
<evidence type="ECO:0000313" key="4">
    <source>
        <dbReference type="Proteomes" id="UP001237642"/>
    </source>
</evidence>
<feature type="compositionally biased region" description="Basic and acidic residues" evidence="1">
    <location>
        <begin position="27"/>
        <end position="43"/>
    </location>
</feature>
<dbReference type="PANTHER" id="PTHR31973:SF190">
    <property type="entry name" value="MULE TRANSPOSASE DOMAIN-CONTAINING PROTEIN"/>
    <property type="match status" value="1"/>
</dbReference>
<evidence type="ECO:0000256" key="1">
    <source>
        <dbReference type="SAM" id="MobiDB-lite"/>
    </source>
</evidence>
<reference evidence="3" key="2">
    <citation type="submission" date="2023-05" db="EMBL/GenBank/DDBJ databases">
        <authorList>
            <person name="Schelkunov M.I."/>
        </authorList>
    </citation>
    <scope>NUCLEOTIDE SEQUENCE</scope>
    <source>
        <strain evidence="3">Hsosn_3</strain>
        <tissue evidence="3">Leaf</tissue>
    </source>
</reference>
<accession>A0AAD8IST8</accession>
<evidence type="ECO:0000259" key="2">
    <source>
        <dbReference type="Pfam" id="PF10551"/>
    </source>
</evidence>
<dbReference type="AlphaFoldDB" id="A0AAD8IST8"/>
<feature type="compositionally biased region" description="Basic and acidic residues" evidence="1">
    <location>
        <begin position="50"/>
        <end position="68"/>
    </location>
</feature>
<keyword evidence="4" id="KW-1185">Reference proteome</keyword>
<name>A0AAD8IST8_9APIA</name>
<dbReference type="Proteomes" id="UP001237642">
    <property type="component" value="Unassembled WGS sequence"/>
</dbReference>
<evidence type="ECO:0000313" key="3">
    <source>
        <dbReference type="EMBL" id="KAK1390403.1"/>
    </source>
</evidence>
<proteinExistence type="predicted"/>
<comment type="caution">
    <text evidence="3">The sequence shown here is derived from an EMBL/GenBank/DDBJ whole genome shotgun (WGS) entry which is preliminary data.</text>
</comment>
<dbReference type="InterPro" id="IPR018289">
    <property type="entry name" value="MULE_transposase_dom"/>
</dbReference>
<organism evidence="3 4">
    <name type="scientific">Heracleum sosnowskyi</name>
    <dbReference type="NCBI Taxonomy" id="360622"/>
    <lineage>
        <taxon>Eukaryota</taxon>
        <taxon>Viridiplantae</taxon>
        <taxon>Streptophyta</taxon>
        <taxon>Embryophyta</taxon>
        <taxon>Tracheophyta</taxon>
        <taxon>Spermatophyta</taxon>
        <taxon>Magnoliopsida</taxon>
        <taxon>eudicotyledons</taxon>
        <taxon>Gunneridae</taxon>
        <taxon>Pentapetalae</taxon>
        <taxon>asterids</taxon>
        <taxon>campanulids</taxon>
        <taxon>Apiales</taxon>
        <taxon>Apiaceae</taxon>
        <taxon>Apioideae</taxon>
        <taxon>apioid superclade</taxon>
        <taxon>Tordylieae</taxon>
        <taxon>Tordyliinae</taxon>
        <taxon>Heracleum</taxon>
    </lineage>
</organism>
<dbReference type="PANTHER" id="PTHR31973">
    <property type="entry name" value="POLYPROTEIN, PUTATIVE-RELATED"/>
    <property type="match status" value="1"/>
</dbReference>
<sequence>MLGGGLFKNTEDTPVIVDDAVDVVPTEKKNCDKKKVVPKKKSDGQISNHEASKKSKGETSNADKHPTTVEDLMESNTATYTFISDKQKGLVNALETHFPESEHRFCVMHLDHNMKIQKQTKGIGVTRQMWLAAKSTTDYFFNMNMDILKKNPQEELGQEGEDGVLKWEPKKPKCSHCNEEGHNSRTCISKKTDQETNKTKRCRRCSCIQGEIGKASKSQRDICAQKSAAKSPLKKTKTVNHGGVVKPFKAPAHAGPSGVEYFETNGQNVTTLKQLQFAIRKKKSNMKKKV</sequence>
<dbReference type="Pfam" id="PF10551">
    <property type="entry name" value="MULE"/>
    <property type="match status" value="1"/>
</dbReference>
<reference evidence="3" key="1">
    <citation type="submission" date="2023-02" db="EMBL/GenBank/DDBJ databases">
        <title>Genome of toxic invasive species Heracleum sosnowskyi carries increased number of genes despite the absence of recent whole-genome duplications.</title>
        <authorList>
            <person name="Schelkunov M."/>
            <person name="Shtratnikova V."/>
            <person name="Makarenko M."/>
            <person name="Klepikova A."/>
            <person name="Omelchenko D."/>
            <person name="Novikova G."/>
            <person name="Obukhova E."/>
            <person name="Bogdanov V."/>
            <person name="Penin A."/>
            <person name="Logacheva M."/>
        </authorList>
    </citation>
    <scope>NUCLEOTIDE SEQUENCE</scope>
    <source>
        <strain evidence="3">Hsosn_3</strain>
        <tissue evidence="3">Leaf</tissue>
    </source>
</reference>